<dbReference type="SUPFAM" id="SSF53756">
    <property type="entry name" value="UDP-Glycosyltransferase/glycogen phosphorylase"/>
    <property type="match status" value="1"/>
</dbReference>
<dbReference type="GO" id="GO:0016757">
    <property type="term" value="F:glycosyltransferase activity"/>
    <property type="evidence" value="ECO:0007669"/>
    <property type="project" value="UniProtKB-KW"/>
</dbReference>
<dbReference type="EMBL" id="FXZK01000001">
    <property type="protein sequence ID" value="SMY06892.1"/>
    <property type="molecule type" value="Genomic_DNA"/>
</dbReference>
<reference evidence="1 2" key="1">
    <citation type="submission" date="2017-05" db="EMBL/GenBank/DDBJ databases">
        <authorList>
            <person name="Song R."/>
            <person name="Chenine A.L."/>
            <person name="Ruprecht R.M."/>
        </authorList>
    </citation>
    <scope>NUCLEOTIDE SEQUENCE [LARGE SCALE GENOMIC DNA]</scope>
    <source>
        <strain evidence="1 2">CECT 8899</strain>
    </source>
</reference>
<dbReference type="EC" id="2.4.1.301" evidence="1"/>
<gene>
    <name evidence="1" type="primary">kanE</name>
    <name evidence="1" type="ORF">LOM8899_01022</name>
</gene>
<dbReference type="Pfam" id="PF13692">
    <property type="entry name" value="Glyco_trans_1_4"/>
    <property type="match status" value="1"/>
</dbReference>
<dbReference type="Proteomes" id="UP000201613">
    <property type="component" value="Unassembled WGS sequence"/>
</dbReference>
<keyword evidence="1" id="KW-0328">Glycosyltransferase</keyword>
<dbReference type="CDD" id="cd03801">
    <property type="entry name" value="GT4_PimA-like"/>
    <property type="match status" value="1"/>
</dbReference>
<dbReference type="Gene3D" id="3.40.50.2000">
    <property type="entry name" value="Glycogen Phosphorylase B"/>
    <property type="match status" value="2"/>
</dbReference>
<evidence type="ECO:0000313" key="2">
    <source>
        <dbReference type="Proteomes" id="UP000201613"/>
    </source>
</evidence>
<evidence type="ECO:0000313" key="1">
    <source>
        <dbReference type="EMBL" id="SMY06892.1"/>
    </source>
</evidence>
<proteinExistence type="predicted"/>
<accession>A0A238LBE1</accession>
<dbReference type="InterPro" id="IPR050194">
    <property type="entry name" value="Glycosyltransferase_grp1"/>
</dbReference>
<organism evidence="1 2">
    <name type="scientific">Flavimaricola marinus</name>
    <dbReference type="NCBI Taxonomy" id="1819565"/>
    <lineage>
        <taxon>Bacteria</taxon>
        <taxon>Pseudomonadati</taxon>
        <taxon>Pseudomonadota</taxon>
        <taxon>Alphaproteobacteria</taxon>
        <taxon>Rhodobacterales</taxon>
        <taxon>Paracoccaceae</taxon>
        <taxon>Flavimaricola</taxon>
    </lineage>
</organism>
<dbReference type="AlphaFoldDB" id="A0A238LBE1"/>
<dbReference type="RefSeq" id="WP_093991009.1">
    <property type="nucleotide sequence ID" value="NZ_FXZK01000001.1"/>
</dbReference>
<dbReference type="OrthoDB" id="9790710at2"/>
<name>A0A238LBE1_9RHOB</name>
<keyword evidence="2" id="KW-1185">Reference proteome</keyword>
<dbReference type="PANTHER" id="PTHR45947:SF3">
    <property type="entry name" value="SULFOQUINOVOSYL TRANSFERASE SQD2"/>
    <property type="match status" value="1"/>
</dbReference>
<dbReference type="PANTHER" id="PTHR45947">
    <property type="entry name" value="SULFOQUINOVOSYL TRANSFERASE SQD2"/>
    <property type="match status" value="1"/>
</dbReference>
<protein>
    <submittedName>
        <fullName evidence="1">Alpha-D-kanosaminyltransferase</fullName>
        <ecNumber evidence="1">2.4.1.301</ecNumber>
    </submittedName>
</protein>
<sequence length="441" mass="47395">MTAPRPRVLVIAEAANPEWVSVPLVGWSLARALTEVADVHLVTQVRNRDAILRAGLTEGRDFTCIDSEAIARPLWHLGKVLRMGDGKGWTTLQAINAVSYPYFERLVWQRFGKDIKSGAYDIVHRVTPLSPTTVSSLAKKCAKAGVPFVLGPLNGGVPWPKQFEAARRQEKEWLSYIRSAYKLLPGRGAMLANTAAILAGSRHTASEFPASCADRVVWLPENAIDPAKFAMRPRTGDGPLRACFIGRLVPYKGPDMLIEAARPLLQSGAMTLDILGDGPMMPALRSMAEGVPGLTLHGWVDHAQVQSVAGACDVLSFPSVREFGGGVVLEAMAMGLVPLIVDYAGPGELVAADTGVTVPLGDRDAIIAGFRAALSRLARDPASVSRMGHAAHARVMERFTWSAKAAQVAQVYDWVLGRAAQRPDFSAIVSAPQDGAERDVV</sequence>
<keyword evidence="1" id="KW-0808">Transferase</keyword>